<comment type="caution">
    <text evidence="1">The sequence shown here is derived from an EMBL/GenBank/DDBJ whole genome shotgun (WGS) entry which is preliminary data.</text>
</comment>
<dbReference type="Proteomes" id="UP000297465">
    <property type="component" value="Unassembled WGS sequence"/>
</dbReference>
<name>A0ABY2LS27_9LEPT</name>
<gene>
    <name evidence="1" type="ORF">EHQ31_06685</name>
</gene>
<evidence type="ECO:0000313" key="1">
    <source>
        <dbReference type="EMBL" id="TGL03786.1"/>
    </source>
</evidence>
<keyword evidence="2" id="KW-1185">Reference proteome</keyword>
<sequence length="79" mass="9744">MEEKRYWQNSEPYHLVEVMLEADRVIFKDWFDSGKDPNRYDWSLNEFLMGEGKSQIEYFLSHSIYNEILEAVKYRLMKR</sequence>
<dbReference type="EMBL" id="RQFO01000009">
    <property type="protein sequence ID" value="TGL03786.1"/>
    <property type="molecule type" value="Genomic_DNA"/>
</dbReference>
<evidence type="ECO:0000313" key="2">
    <source>
        <dbReference type="Proteomes" id="UP000297465"/>
    </source>
</evidence>
<organism evidence="1 2">
    <name type="scientific">Leptospira montravelensis</name>
    <dbReference type="NCBI Taxonomy" id="2484961"/>
    <lineage>
        <taxon>Bacteria</taxon>
        <taxon>Pseudomonadati</taxon>
        <taxon>Spirochaetota</taxon>
        <taxon>Spirochaetia</taxon>
        <taxon>Leptospirales</taxon>
        <taxon>Leptospiraceae</taxon>
        <taxon>Leptospira</taxon>
    </lineage>
</organism>
<dbReference type="RefSeq" id="WP_135575003.1">
    <property type="nucleotide sequence ID" value="NZ_RQFN01000031.1"/>
</dbReference>
<reference evidence="2" key="1">
    <citation type="journal article" date="2019" name="PLoS Negl. Trop. Dis.">
        <title>Revisiting the worldwide diversity of Leptospira species in the environment.</title>
        <authorList>
            <person name="Vincent A.T."/>
            <person name="Schiettekatte O."/>
            <person name="Bourhy P."/>
            <person name="Veyrier F.J."/>
            <person name="Picardeau M."/>
        </authorList>
    </citation>
    <scope>NUCLEOTIDE SEQUENCE [LARGE SCALE GENOMIC DNA]</scope>
    <source>
        <strain evidence="2">201800278</strain>
    </source>
</reference>
<accession>A0ABY2LS27</accession>
<proteinExistence type="predicted"/>
<protein>
    <submittedName>
        <fullName evidence="1">Uncharacterized protein</fullName>
    </submittedName>
</protein>